<dbReference type="RefSeq" id="WP_147817511.1">
    <property type="nucleotide sequence ID" value="NZ_BPRA01000015.1"/>
</dbReference>
<accession>A0ABQ4TNF3</accession>
<dbReference type="Proteomes" id="UP001055101">
    <property type="component" value="Unassembled WGS sequence"/>
</dbReference>
<organism evidence="2 3">
    <name type="scientific">Methylobacterium thuringiense</name>
    <dbReference type="NCBI Taxonomy" id="1003091"/>
    <lineage>
        <taxon>Bacteria</taxon>
        <taxon>Pseudomonadati</taxon>
        <taxon>Pseudomonadota</taxon>
        <taxon>Alphaproteobacteria</taxon>
        <taxon>Hyphomicrobiales</taxon>
        <taxon>Methylobacteriaceae</taxon>
        <taxon>Methylobacterium</taxon>
    </lineage>
</organism>
<protein>
    <submittedName>
        <fullName evidence="2">Aminoacyl carrier protein 1</fullName>
    </submittedName>
</protein>
<evidence type="ECO:0000259" key="1">
    <source>
        <dbReference type="PROSITE" id="PS50075"/>
    </source>
</evidence>
<reference evidence="2" key="1">
    <citation type="journal article" date="2021" name="Front. Microbiol.">
        <title>Comprehensive Comparative Genomics and Phenotyping of Methylobacterium Species.</title>
        <authorList>
            <person name="Alessa O."/>
            <person name="Ogura Y."/>
            <person name="Fujitani Y."/>
            <person name="Takami H."/>
            <person name="Hayashi T."/>
            <person name="Sahin N."/>
            <person name="Tani A."/>
        </authorList>
    </citation>
    <scope>NUCLEOTIDE SEQUENCE</scope>
    <source>
        <strain evidence="2">DSM 23674</strain>
    </source>
</reference>
<dbReference type="InterPro" id="IPR036736">
    <property type="entry name" value="ACP-like_sf"/>
</dbReference>
<name>A0ABQ4TNF3_9HYPH</name>
<evidence type="ECO:0000313" key="2">
    <source>
        <dbReference type="EMBL" id="GJE56821.1"/>
    </source>
</evidence>
<sequence length="102" mass="10993">MSIETVLSDYTDRTMSLAKAILAQEAQDRDFAPEDALVDVGLSSLDLVNLMVAVEAEFDIMIPASHLNPKNFYSIGSIARMISVVSAPADMTRAPAQVHIVA</sequence>
<dbReference type="EMBL" id="BPRA01000015">
    <property type="protein sequence ID" value="GJE56821.1"/>
    <property type="molecule type" value="Genomic_DNA"/>
</dbReference>
<dbReference type="InterPro" id="IPR009081">
    <property type="entry name" value="PP-bd_ACP"/>
</dbReference>
<dbReference type="Pfam" id="PF00550">
    <property type="entry name" value="PP-binding"/>
    <property type="match status" value="1"/>
</dbReference>
<gene>
    <name evidence="2" type="ORF">EKPJFOCH_3329</name>
</gene>
<comment type="caution">
    <text evidence="2">The sequence shown here is derived from an EMBL/GenBank/DDBJ whole genome shotgun (WGS) entry which is preliminary data.</text>
</comment>
<dbReference type="PROSITE" id="PS50075">
    <property type="entry name" value="CARRIER"/>
    <property type="match status" value="1"/>
</dbReference>
<feature type="domain" description="Carrier" evidence="1">
    <location>
        <begin position="8"/>
        <end position="89"/>
    </location>
</feature>
<reference evidence="2" key="2">
    <citation type="submission" date="2021-08" db="EMBL/GenBank/DDBJ databases">
        <authorList>
            <person name="Tani A."/>
            <person name="Ola A."/>
            <person name="Ogura Y."/>
            <person name="Katsura K."/>
            <person name="Hayashi T."/>
        </authorList>
    </citation>
    <scope>NUCLEOTIDE SEQUENCE</scope>
    <source>
        <strain evidence="2">DSM 23674</strain>
    </source>
</reference>
<proteinExistence type="predicted"/>
<evidence type="ECO:0000313" key="3">
    <source>
        <dbReference type="Proteomes" id="UP001055101"/>
    </source>
</evidence>
<dbReference type="SUPFAM" id="SSF47336">
    <property type="entry name" value="ACP-like"/>
    <property type="match status" value="1"/>
</dbReference>
<dbReference type="Gene3D" id="1.10.1200.10">
    <property type="entry name" value="ACP-like"/>
    <property type="match status" value="1"/>
</dbReference>
<keyword evidence="3" id="KW-1185">Reference proteome</keyword>